<feature type="transmembrane region" description="Helical" evidence="2">
    <location>
        <begin position="78"/>
        <end position="97"/>
    </location>
</feature>
<dbReference type="PANTHER" id="PTHR43135:SF3">
    <property type="entry name" value="ALPHA-D-RIBOSE 1-METHYLPHOSPHONATE 5-TRIPHOSPHATE DIPHOSPHATASE"/>
    <property type="match status" value="1"/>
</dbReference>
<feature type="compositionally biased region" description="Basic and acidic residues" evidence="1">
    <location>
        <begin position="1"/>
        <end position="12"/>
    </location>
</feature>
<feature type="compositionally biased region" description="Basic residues" evidence="1">
    <location>
        <begin position="37"/>
        <end position="48"/>
    </location>
</feature>
<dbReference type="Proteomes" id="UP000320333">
    <property type="component" value="Unassembled WGS sequence"/>
</dbReference>
<sequence length="1017" mass="107894">MKNQNHAHEDRVPLLSGTTHQSQQGVSPSNSSTRAHSPLRHRLQSRSHSHVEDAPFATSSSPHNSQSPAALKTRFHEYLVLATALLVALLAADSFLFQVRRVDVDPRLPAVSPDAFELALAVCERNSRETSKETLLSGGPPPSSVRPNGNPRFSALANLTVRNMITPAAPASAAPLLLQHATLWDGVGNVHENTDVAIAYGVILSVSSGLSPADVVAAADKFRKERDPSNAGAFNPFSASDVQVVDVQGKVVSPGLVDMHSHVGVDSAPGLAGTADTNEMAGGPTNPQLRAQDGINPFDENIDRIASGGVTTSLILPGSGTLMGGEGVVIKLLKTSGNSPQDMTLNNGMDPNGEDGKLWRWMKMACGENPKRYFASRGMMPGSRLGVGWKFRERFEKARNQLRAQEDWCETAQALKSQFKDKAHLHISQRYPDGLDDESLVALLRNDVRLQVHCYQTNDIEMMIRNSHEFDFSILAFHHATEAYLVAPKLARENISVAIFADHSLYKREAYLHSVHAGEVLNKAGVKVAFKSDHPVLNAQHLIYEAQKAAHYGLDEQVAFAGVTSVPAERLGAGWRIGRVAVGYDADVLIWDRPPLQLGAHPLRVIIDGYTVFSLPNALSPPAPTKPTRPIEPALEFPASQFPAYTILNCSGIYTQDSQVLKGKIVVENGLVSCIGEKCGSKGVVFNLQGGVVIPGLVAVTSSLGLEEIQQEDGTTDGAAAGADAAAGLVHAKDGLRVGGSGKLLQYACRSGVLTGVSSPKGHSAITGVSVAFRTAAERYSEALVKSDVGVHVTIGHDAKDGYAGSVSTQIGRLRHLLAEAKEGTPFGDVVSGKLPLVATAHDPNDISKLIMLMSSAAPKGKLVIAGATGAWVVASELAAANVPVILMSPRCLPMSWERRWCKAFGQGGPTAFEILKAAGVKVSLSITEPDQVRSLLFEAGWATVGDATNGKVNVMDAVGAVTWNVADAFGLEDGTGRISVGKRANLVGLNGGPIGFGYSIQVLGDGSFVTTKPLQD</sequence>
<dbReference type="Gene3D" id="3.20.20.140">
    <property type="entry name" value="Metal-dependent hydrolases"/>
    <property type="match status" value="2"/>
</dbReference>
<feature type="region of interest" description="Disordered" evidence="1">
    <location>
        <begin position="1"/>
        <end position="68"/>
    </location>
</feature>
<feature type="compositionally biased region" description="Polar residues" evidence="1">
    <location>
        <begin position="57"/>
        <end position="68"/>
    </location>
</feature>
<feature type="region of interest" description="Disordered" evidence="1">
    <location>
        <begin position="130"/>
        <end position="149"/>
    </location>
</feature>
<proteinExistence type="predicted"/>
<dbReference type="Pfam" id="PF01979">
    <property type="entry name" value="Amidohydro_1"/>
    <property type="match status" value="1"/>
</dbReference>
<keyword evidence="2" id="KW-1133">Transmembrane helix</keyword>
<dbReference type="InterPro" id="IPR011059">
    <property type="entry name" value="Metal-dep_hydrolase_composite"/>
</dbReference>
<feature type="domain" description="Amidohydrolase-related" evidence="3">
    <location>
        <begin position="447"/>
        <end position="595"/>
    </location>
</feature>
<evidence type="ECO:0000256" key="1">
    <source>
        <dbReference type="SAM" id="MobiDB-lite"/>
    </source>
</evidence>
<dbReference type="AlphaFoldDB" id="A0A507FC03"/>
<dbReference type="OrthoDB" id="10258955at2759"/>
<protein>
    <recommendedName>
        <fullName evidence="3">Amidohydrolase-related domain-containing protein</fullName>
    </recommendedName>
</protein>
<evidence type="ECO:0000259" key="3">
    <source>
        <dbReference type="Pfam" id="PF01979"/>
    </source>
</evidence>
<organism evidence="4 5">
    <name type="scientific">Chytriomyces confervae</name>
    <dbReference type="NCBI Taxonomy" id="246404"/>
    <lineage>
        <taxon>Eukaryota</taxon>
        <taxon>Fungi</taxon>
        <taxon>Fungi incertae sedis</taxon>
        <taxon>Chytridiomycota</taxon>
        <taxon>Chytridiomycota incertae sedis</taxon>
        <taxon>Chytridiomycetes</taxon>
        <taxon>Chytridiales</taxon>
        <taxon>Chytriomycetaceae</taxon>
        <taxon>Chytriomyces</taxon>
    </lineage>
</organism>
<name>A0A507FC03_9FUNG</name>
<evidence type="ECO:0000313" key="5">
    <source>
        <dbReference type="Proteomes" id="UP000320333"/>
    </source>
</evidence>
<keyword evidence="2" id="KW-0812">Transmembrane</keyword>
<dbReference type="InterPro" id="IPR006680">
    <property type="entry name" value="Amidohydro-rel"/>
</dbReference>
<dbReference type="SUPFAM" id="SSF51556">
    <property type="entry name" value="Metallo-dependent hydrolases"/>
    <property type="match status" value="1"/>
</dbReference>
<dbReference type="InterPro" id="IPR032466">
    <property type="entry name" value="Metal_Hydrolase"/>
</dbReference>
<gene>
    <name evidence="4" type="ORF">CcCBS67573_g04985</name>
</gene>
<dbReference type="SUPFAM" id="SSF51338">
    <property type="entry name" value="Composite domain of metallo-dependent hydrolases"/>
    <property type="match status" value="2"/>
</dbReference>
<evidence type="ECO:0000313" key="4">
    <source>
        <dbReference type="EMBL" id="TPX73734.1"/>
    </source>
</evidence>
<dbReference type="PANTHER" id="PTHR43135">
    <property type="entry name" value="ALPHA-D-RIBOSE 1-METHYLPHOSPHONATE 5-TRIPHOSPHATE DIPHOSPHATASE"/>
    <property type="match status" value="1"/>
</dbReference>
<comment type="caution">
    <text evidence="4">The sequence shown here is derived from an EMBL/GenBank/DDBJ whole genome shotgun (WGS) entry which is preliminary data.</text>
</comment>
<dbReference type="STRING" id="246404.A0A507FC03"/>
<keyword evidence="5" id="KW-1185">Reference proteome</keyword>
<dbReference type="EMBL" id="QEAP01000167">
    <property type="protein sequence ID" value="TPX73734.1"/>
    <property type="molecule type" value="Genomic_DNA"/>
</dbReference>
<reference evidence="4 5" key="1">
    <citation type="journal article" date="2019" name="Sci. Rep.">
        <title>Comparative genomics of chytrid fungi reveal insights into the obligate biotrophic and pathogenic lifestyle of Synchytrium endobioticum.</title>
        <authorList>
            <person name="van de Vossenberg B.T.L.H."/>
            <person name="Warris S."/>
            <person name="Nguyen H.D.T."/>
            <person name="van Gent-Pelzer M.P.E."/>
            <person name="Joly D.L."/>
            <person name="van de Geest H.C."/>
            <person name="Bonants P.J.M."/>
            <person name="Smith D.S."/>
            <person name="Levesque C.A."/>
            <person name="van der Lee T.A.J."/>
        </authorList>
    </citation>
    <scope>NUCLEOTIDE SEQUENCE [LARGE SCALE GENOMIC DNA]</scope>
    <source>
        <strain evidence="4 5">CBS 675.73</strain>
    </source>
</reference>
<feature type="compositionally biased region" description="Polar residues" evidence="1">
    <location>
        <begin position="16"/>
        <end position="35"/>
    </location>
</feature>
<dbReference type="GO" id="GO:0016810">
    <property type="term" value="F:hydrolase activity, acting on carbon-nitrogen (but not peptide) bonds"/>
    <property type="evidence" value="ECO:0007669"/>
    <property type="project" value="InterPro"/>
</dbReference>
<dbReference type="InterPro" id="IPR051781">
    <property type="entry name" value="Metallo-dep_Hydrolase"/>
</dbReference>
<keyword evidence="2" id="KW-0472">Membrane</keyword>
<accession>A0A507FC03</accession>
<evidence type="ECO:0000256" key="2">
    <source>
        <dbReference type="SAM" id="Phobius"/>
    </source>
</evidence>